<feature type="transmembrane region" description="Helical" evidence="1">
    <location>
        <begin position="37"/>
        <end position="55"/>
    </location>
</feature>
<name>A0A8K0Y0W5_9RHOB</name>
<dbReference type="InterPro" id="IPR034122">
    <property type="entry name" value="Retropepsin-like_bacterial"/>
</dbReference>
<keyword evidence="1" id="KW-0812">Transmembrane</keyword>
<dbReference type="AlphaFoldDB" id="A0A8K0Y0W5"/>
<accession>A0A8K0Y0W5</accession>
<dbReference type="GO" id="GO:0006508">
    <property type="term" value="P:proteolysis"/>
    <property type="evidence" value="ECO:0007669"/>
    <property type="project" value="UniProtKB-KW"/>
</dbReference>
<keyword evidence="3" id="KW-1185">Reference proteome</keyword>
<dbReference type="InterPro" id="IPR011969">
    <property type="entry name" value="Clan_AA_Asp_peptidase_C"/>
</dbReference>
<keyword evidence="2" id="KW-0378">Hydrolase</keyword>
<reference evidence="2" key="1">
    <citation type="submission" date="2021-01" db="EMBL/GenBank/DDBJ databases">
        <title>Tabrizicola alba sp. nov. a motile alkaliphilic bacterium isolated from a soda lake.</title>
        <authorList>
            <person name="Szuroczki S."/>
            <person name="Abbaszade G."/>
            <person name="Schumann P."/>
            <person name="Toth E."/>
        </authorList>
    </citation>
    <scope>NUCLEOTIDE SEQUENCE</scope>
    <source>
        <strain evidence="2">DMG-N-6</strain>
    </source>
</reference>
<dbReference type="EC" id="3.4.23.-" evidence="2"/>
<feature type="transmembrane region" description="Helical" evidence="1">
    <location>
        <begin position="6"/>
        <end position="25"/>
    </location>
</feature>
<dbReference type="CDD" id="cd05483">
    <property type="entry name" value="retropepsin_like_bacteria"/>
    <property type="match status" value="1"/>
</dbReference>
<proteinExistence type="predicted"/>
<keyword evidence="2" id="KW-0645">Protease</keyword>
<evidence type="ECO:0000313" key="3">
    <source>
        <dbReference type="Proteomes" id="UP000648908"/>
    </source>
</evidence>
<comment type="caution">
    <text evidence="2">The sequence shown here is derived from an EMBL/GenBank/DDBJ whole genome shotgun (WGS) entry which is preliminary data.</text>
</comment>
<dbReference type="RefSeq" id="WP_202688456.1">
    <property type="nucleotide sequence ID" value="NZ_JAESVN010000003.1"/>
</dbReference>
<dbReference type="Gene3D" id="2.40.70.10">
    <property type="entry name" value="Acid Proteases"/>
    <property type="match status" value="1"/>
</dbReference>
<keyword evidence="1" id="KW-1133">Transmembrane helix</keyword>
<organism evidence="2 3">
    <name type="scientific">Szabonella alba</name>
    <dbReference type="NCBI Taxonomy" id="2804194"/>
    <lineage>
        <taxon>Bacteria</taxon>
        <taxon>Pseudomonadati</taxon>
        <taxon>Pseudomonadota</taxon>
        <taxon>Alphaproteobacteria</taxon>
        <taxon>Rhodobacterales</taxon>
        <taxon>Paracoccaceae</taxon>
        <taxon>Szabonella</taxon>
    </lineage>
</organism>
<evidence type="ECO:0000256" key="1">
    <source>
        <dbReference type="SAM" id="Phobius"/>
    </source>
</evidence>
<dbReference type="NCBIfam" id="TIGR02281">
    <property type="entry name" value="clan_AA_DTGA"/>
    <property type="match status" value="1"/>
</dbReference>
<gene>
    <name evidence="2" type="ORF">JL811_09995</name>
</gene>
<dbReference type="Pfam" id="PF13650">
    <property type="entry name" value="Asp_protease_2"/>
    <property type="match status" value="1"/>
</dbReference>
<evidence type="ECO:0000313" key="2">
    <source>
        <dbReference type="EMBL" id="MBL4917553.1"/>
    </source>
</evidence>
<protein>
    <submittedName>
        <fullName evidence="2">TIGR02281 family clan AA aspartic protease</fullName>
        <ecNumber evidence="2">3.4.23.-</ecNumber>
    </submittedName>
</protein>
<dbReference type="InterPro" id="IPR021109">
    <property type="entry name" value="Peptidase_aspartic_dom_sf"/>
</dbReference>
<sequence length="191" mass="20707">MDGDMTARLLYLGLLIVAVGGYVFVEFRGRMGQALRQAAAWGLIIVGLMAGYGLWTDMRSTLVPRQSVVDANTIEIPRAPDGHYYVTLQIGDRDMTFMADTGATNIVIGRDTAESLGIDPDALVYLGTAQTANGIVRTARVTLEDVSLGPIQDARLNAYVTDGDMEGGLLGMDYLGRFRIEIAGDRMILTR</sequence>
<keyword evidence="1" id="KW-0472">Membrane</keyword>
<dbReference type="GO" id="GO:0008233">
    <property type="term" value="F:peptidase activity"/>
    <property type="evidence" value="ECO:0007669"/>
    <property type="project" value="UniProtKB-KW"/>
</dbReference>
<dbReference type="Proteomes" id="UP000648908">
    <property type="component" value="Unassembled WGS sequence"/>
</dbReference>
<dbReference type="EMBL" id="JAESVN010000003">
    <property type="protein sequence ID" value="MBL4917553.1"/>
    <property type="molecule type" value="Genomic_DNA"/>
</dbReference>
<dbReference type="SUPFAM" id="SSF50630">
    <property type="entry name" value="Acid proteases"/>
    <property type="match status" value="1"/>
</dbReference>